<reference evidence="1 2" key="1">
    <citation type="submission" date="2016-04" db="EMBL/GenBank/DDBJ databases">
        <title>A degradative enzymes factory behind the ericoid mycorrhizal symbiosis.</title>
        <authorList>
            <consortium name="DOE Joint Genome Institute"/>
            <person name="Martino E."/>
            <person name="Morin E."/>
            <person name="Grelet G."/>
            <person name="Kuo A."/>
            <person name="Kohler A."/>
            <person name="Daghino S."/>
            <person name="Barry K."/>
            <person name="Choi C."/>
            <person name="Cichocki N."/>
            <person name="Clum A."/>
            <person name="Copeland A."/>
            <person name="Hainaut M."/>
            <person name="Haridas S."/>
            <person name="Labutti K."/>
            <person name="Lindquist E."/>
            <person name="Lipzen A."/>
            <person name="Khouja H.-R."/>
            <person name="Murat C."/>
            <person name="Ohm R."/>
            <person name="Olson A."/>
            <person name="Spatafora J."/>
            <person name="Veneault-Fourrey C."/>
            <person name="Henrissat B."/>
            <person name="Grigoriev I."/>
            <person name="Martin F."/>
            <person name="Perotto S."/>
        </authorList>
    </citation>
    <scope>NUCLEOTIDE SEQUENCE [LARGE SCALE GENOMIC DNA]</scope>
    <source>
        <strain evidence="1 2">E</strain>
    </source>
</reference>
<dbReference type="RefSeq" id="XP_024742212.1">
    <property type="nucleotide sequence ID" value="XM_024870783.1"/>
</dbReference>
<dbReference type="AlphaFoldDB" id="A0A2J6TQS9"/>
<proteinExistence type="predicted"/>
<organism evidence="1 2">
    <name type="scientific">Hyaloscypha bicolor E</name>
    <dbReference type="NCBI Taxonomy" id="1095630"/>
    <lineage>
        <taxon>Eukaryota</taxon>
        <taxon>Fungi</taxon>
        <taxon>Dikarya</taxon>
        <taxon>Ascomycota</taxon>
        <taxon>Pezizomycotina</taxon>
        <taxon>Leotiomycetes</taxon>
        <taxon>Helotiales</taxon>
        <taxon>Hyaloscyphaceae</taxon>
        <taxon>Hyaloscypha</taxon>
        <taxon>Hyaloscypha bicolor</taxon>
    </lineage>
</organism>
<protein>
    <submittedName>
        <fullName evidence="1">Uncharacterized protein</fullName>
    </submittedName>
</protein>
<accession>A0A2J6TQS9</accession>
<gene>
    <name evidence="1" type="ORF">K444DRAFT_177176</name>
</gene>
<dbReference type="EMBL" id="KZ613746">
    <property type="protein sequence ID" value="PMD65308.1"/>
    <property type="molecule type" value="Genomic_DNA"/>
</dbReference>
<evidence type="ECO:0000313" key="2">
    <source>
        <dbReference type="Proteomes" id="UP000235371"/>
    </source>
</evidence>
<dbReference type="GeneID" id="36578865"/>
<dbReference type="Proteomes" id="UP000235371">
    <property type="component" value="Unassembled WGS sequence"/>
</dbReference>
<dbReference type="InParanoid" id="A0A2J6TQS9"/>
<sequence>METVTIATRCAVTTREHVALLAASVVCATRGRLVAIMGFVLGITQLQQPGSPFYCTSHSNEHYKQIANIFIWDFYILDLPVT</sequence>
<name>A0A2J6TQS9_9HELO</name>
<evidence type="ECO:0000313" key="1">
    <source>
        <dbReference type="EMBL" id="PMD65308.1"/>
    </source>
</evidence>
<keyword evidence="2" id="KW-1185">Reference proteome</keyword>